<protein>
    <submittedName>
        <fullName evidence="2">Uncharacterized protein</fullName>
    </submittedName>
</protein>
<keyword evidence="1" id="KW-0732">Signal</keyword>
<dbReference type="AlphaFoldDB" id="A0A2G9HWH2"/>
<proteinExistence type="predicted"/>
<dbReference type="PANTHER" id="PTHR48226">
    <property type="entry name" value="OS06G0326200 PROTEIN"/>
    <property type="match status" value="1"/>
</dbReference>
<evidence type="ECO:0000313" key="3">
    <source>
        <dbReference type="Proteomes" id="UP000231279"/>
    </source>
</evidence>
<evidence type="ECO:0000313" key="2">
    <source>
        <dbReference type="EMBL" id="PIN21680.1"/>
    </source>
</evidence>
<reference evidence="3" key="1">
    <citation type="journal article" date="2018" name="Gigascience">
        <title>Genome assembly of the Pink Ipe (Handroanthus impetiginosus, Bignoniaceae), a highly valued, ecologically keystone Neotropical timber forest tree.</title>
        <authorList>
            <person name="Silva-Junior O.B."/>
            <person name="Grattapaglia D."/>
            <person name="Novaes E."/>
            <person name="Collevatti R.G."/>
        </authorList>
    </citation>
    <scope>NUCLEOTIDE SEQUENCE [LARGE SCALE GENOMIC DNA]</scope>
    <source>
        <strain evidence="3">cv. UFG-1</strain>
    </source>
</reference>
<accession>A0A2G9HWH2</accession>
<dbReference type="OrthoDB" id="1113775at2759"/>
<name>A0A2G9HWH2_9LAMI</name>
<sequence>MGITRGKTLWLVLFFALVIVRLRGEKESNGTVQSQENATLTKKVEKSSKTYNEVVVDEKRRNRGGGNSGGGGFAWGWGGGAGGGGRRGGGWGWGGGGGGGVSWQWDCKKQPGKRGEFAQCMFSRRCRGMRLDCPLHCGGPCFYDSVHMCKAHCKH</sequence>
<dbReference type="EMBL" id="NKXS01000904">
    <property type="protein sequence ID" value="PIN21680.1"/>
    <property type="molecule type" value="Genomic_DNA"/>
</dbReference>
<gene>
    <name evidence="2" type="ORF">CDL12_05596</name>
</gene>
<keyword evidence="3" id="KW-1185">Reference proteome</keyword>
<dbReference type="GO" id="GO:0030048">
    <property type="term" value="P:actin filament-based movement"/>
    <property type="evidence" value="ECO:0007669"/>
    <property type="project" value="TreeGrafter"/>
</dbReference>
<organism evidence="2 3">
    <name type="scientific">Handroanthus impetiginosus</name>
    <dbReference type="NCBI Taxonomy" id="429701"/>
    <lineage>
        <taxon>Eukaryota</taxon>
        <taxon>Viridiplantae</taxon>
        <taxon>Streptophyta</taxon>
        <taxon>Embryophyta</taxon>
        <taxon>Tracheophyta</taxon>
        <taxon>Spermatophyta</taxon>
        <taxon>Magnoliopsida</taxon>
        <taxon>eudicotyledons</taxon>
        <taxon>Gunneridae</taxon>
        <taxon>Pentapetalae</taxon>
        <taxon>asterids</taxon>
        <taxon>lamiids</taxon>
        <taxon>Lamiales</taxon>
        <taxon>Bignoniaceae</taxon>
        <taxon>Crescentiina</taxon>
        <taxon>Tabebuia alliance</taxon>
        <taxon>Handroanthus</taxon>
    </lineage>
</organism>
<dbReference type="GO" id="GO:0005884">
    <property type="term" value="C:actin filament"/>
    <property type="evidence" value="ECO:0007669"/>
    <property type="project" value="TreeGrafter"/>
</dbReference>
<dbReference type="Proteomes" id="UP000231279">
    <property type="component" value="Unassembled WGS sequence"/>
</dbReference>
<comment type="caution">
    <text evidence="2">The sequence shown here is derived from an EMBL/GenBank/DDBJ whole genome shotgun (WGS) entry which is preliminary data.</text>
</comment>
<evidence type="ECO:0000256" key="1">
    <source>
        <dbReference type="SAM" id="SignalP"/>
    </source>
</evidence>
<dbReference type="PANTHER" id="PTHR48226:SF1">
    <property type="entry name" value="WAS_WASL-INTERACTING PROTEIN FAMILY MEMBER 1"/>
    <property type="match status" value="1"/>
</dbReference>
<dbReference type="InterPro" id="IPR053099">
    <property type="entry name" value="WAS/WASL-interacting_domain"/>
</dbReference>
<feature type="chain" id="PRO_5013722070" evidence="1">
    <location>
        <begin position="25"/>
        <end position="155"/>
    </location>
</feature>
<feature type="signal peptide" evidence="1">
    <location>
        <begin position="1"/>
        <end position="24"/>
    </location>
</feature>